<evidence type="ECO:0000256" key="6">
    <source>
        <dbReference type="ARBA" id="ARBA00023186"/>
    </source>
</evidence>
<evidence type="ECO:0000256" key="3">
    <source>
        <dbReference type="ARBA" id="ARBA00011738"/>
    </source>
</evidence>
<dbReference type="NCBIfam" id="NF010737">
    <property type="entry name" value="PRK14139.1"/>
    <property type="match status" value="1"/>
</dbReference>
<evidence type="ECO:0000256" key="8">
    <source>
        <dbReference type="ARBA" id="ARBA00072274"/>
    </source>
</evidence>
<keyword evidence="4 10" id="KW-0963">Cytoplasm</keyword>
<dbReference type="InterPro" id="IPR013805">
    <property type="entry name" value="GrpE_CC"/>
</dbReference>
<organism evidence="13 14">
    <name type="scientific">Candidatus Thiothrix singaporensis</name>
    <dbReference type="NCBI Taxonomy" id="2799669"/>
    <lineage>
        <taxon>Bacteria</taxon>
        <taxon>Pseudomonadati</taxon>
        <taxon>Pseudomonadota</taxon>
        <taxon>Gammaproteobacteria</taxon>
        <taxon>Thiotrichales</taxon>
        <taxon>Thiotrichaceae</taxon>
        <taxon>Thiothrix</taxon>
    </lineage>
</organism>
<accession>A0A7L6AQD7</accession>
<dbReference type="AlphaFoldDB" id="A0A7L6AQD7"/>
<dbReference type="PRINTS" id="PR00773">
    <property type="entry name" value="GRPEPROTEIN"/>
</dbReference>
<reference evidence="13" key="1">
    <citation type="submission" date="2020-06" db="EMBL/GenBank/DDBJ databases">
        <title>Analysis procedures for assessing recovery of high quality, complete, closed genomes from Nanopore long read metagenome sequencing.</title>
        <authorList>
            <person name="Bessarab I."/>
            <person name="Arumugam K."/>
            <person name="Haryono M."/>
            <person name="Liu X."/>
            <person name="Roy S."/>
            <person name="Zuniga-Montanez R.E."/>
            <person name="Qiu G."/>
            <person name="Drautz-Moses D.I."/>
            <person name="Law Y.Y."/>
            <person name="Wuertz S."/>
            <person name="Lauro F.M."/>
            <person name="Huson D.H."/>
            <person name="Williams R.B."/>
        </authorList>
    </citation>
    <scope>NUCLEOTIDE SEQUENCE [LARGE SCALE GENOMIC DNA]</scope>
    <source>
        <strain evidence="13">SSD2</strain>
    </source>
</reference>
<comment type="similarity">
    <text evidence="2 10 12">Belongs to the GrpE family.</text>
</comment>
<evidence type="ECO:0000256" key="11">
    <source>
        <dbReference type="RuleBase" id="RU000639"/>
    </source>
</evidence>
<sequence>MNDPKEMNLQDVAANGAEEAVAEAAEVVDVEPLNVEQLQSELEKAKAEAANNYDQFLRTQAEIANQRRRTDKQVEDAHKYAVQKFVEALIPVVDSLEMGVQAEGDIDQIREGIKLTLKQFESVMEKFNIEVVGKPGDVFNPEHHQAMSMQPHPEFDNNTVSMVMQKGYLLNGRVVRPAMVMISKNEESVARALENGRITPH</sequence>
<keyword evidence="6 10" id="KW-0143">Chaperone</keyword>
<dbReference type="GO" id="GO:0051082">
    <property type="term" value="F:unfolded protein binding"/>
    <property type="evidence" value="ECO:0007669"/>
    <property type="project" value="TreeGrafter"/>
</dbReference>
<name>A0A7L6AQD7_9GAMM</name>
<dbReference type="PANTHER" id="PTHR21237">
    <property type="entry name" value="GRPE PROTEIN"/>
    <property type="match status" value="1"/>
</dbReference>
<evidence type="ECO:0000256" key="1">
    <source>
        <dbReference type="ARBA" id="ARBA00004496"/>
    </source>
</evidence>
<comment type="subunit">
    <text evidence="3 10">Homodimer.</text>
</comment>
<evidence type="ECO:0000313" key="14">
    <source>
        <dbReference type="Proteomes" id="UP000510621"/>
    </source>
</evidence>
<dbReference type="InterPro" id="IPR009012">
    <property type="entry name" value="GrpE_head"/>
</dbReference>
<dbReference type="KEGG" id="this:HZT40_06610"/>
<dbReference type="SUPFAM" id="SSF51064">
    <property type="entry name" value="Head domain of nucleotide exchange factor GrpE"/>
    <property type="match status" value="1"/>
</dbReference>
<evidence type="ECO:0000256" key="4">
    <source>
        <dbReference type="ARBA" id="ARBA00022490"/>
    </source>
</evidence>
<comment type="function">
    <text evidence="7 10 11">Participates actively in the response to hyperosmotic and heat shock by preventing the aggregation of stress-denatured proteins, in association with DnaK and GrpE. It is the nucleotide exchange factor for DnaK and may function as a thermosensor. Unfolded proteins bind initially to DnaJ; upon interaction with the DnaJ-bound protein, DnaK hydrolyzes its bound ATP, resulting in the formation of a stable complex. GrpE releases ADP from DnaK; ATP binding to DnaK triggers the release of the substrate protein, thus completing the reaction cycle. Several rounds of ATP-dependent interactions between DnaJ, DnaK and GrpE are required for fully efficient folding.</text>
</comment>
<dbReference type="SUPFAM" id="SSF58014">
    <property type="entry name" value="Coiled-coil domain of nucleotide exchange factor GrpE"/>
    <property type="match status" value="1"/>
</dbReference>
<dbReference type="GO" id="GO:0005829">
    <property type="term" value="C:cytosol"/>
    <property type="evidence" value="ECO:0007669"/>
    <property type="project" value="TreeGrafter"/>
</dbReference>
<evidence type="ECO:0000256" key="7">
    <source>
        <dbReference type="ARBA" id="ARBA00053401"/>
    </source>
</evidence>
<dbReference type="GO" id="GO:0051087">
    <property type="term" value="F:protein-folding chaperone binding"/>
    <property type="evidence" value="ECO:0007669"/>
    <property type="project" value="InterPro"/>
</dbReference>
<proteinExistence type="inferred from homology"/>
<evidence type="ECO:0000256" key="12">
    <source>
        <dbReference type="RuleBase" id="RU004478"/>
    </source>
</evidence>
<dbReference type="Gene3D" id="2.30.22.10">
    <property type="entry name" value="Head domain of nucleotide exchange factor GrpE"/>
    <property type="match status" value="1"/>
</dbReference>
<protein>
    <recommendedName>
        <fullName evidence="8 10">Protein GrpE</fullName>
    </recommendedName>
    <alternativeName>
        <fullName evidence="9 10">HSP-70 cofactor</fullName>
    </alternativeName>
</protein>
<dbReference type="GO" id="GO:0006457">
    <property type="term" value="P:protein folding"/>
    <property type="evidence" value="ECO:0007669"/>
    <property type="project" value="InterPro"/>
</dbReference>
<dbReference type="FunFam" id="2.30.22.10:FF:000001">
    <property type="entry name" value="Protein GrpE"/>
    <property type="match status" value="1"/>
</dbReference>
<dbReference type="Proteomes" id="UP000510621">
    <property type="component" value="Chromosome"/>
</dbReference>
<dbReference type="PROSITE" id="PS01071">
    <property type="entry name" value="GRPE"/>
    <property type="match status" value="1"/>
</dbReference>
<dbReference type="Gene3D" id="3.90.20.20">
    <property type="match status" value="1"/>
</dbReference>
<dbReference type="EMBL" id="CP059265">
    <property type="protein sequence ID" value="QLQ31325.1"/>
    <property type="molecule type" value="Genomic_DNA"/>
</dbReference>
<keyword evidence="14" id="KW-1185">Reference proteome</keyword>
<dbReference type="NCBIfam" id="NF010748">
    <property type="entry name" value="PRK14150.1"/>
    <property type="match status" value="1"/>
</dbReference>
<evidence type="ECO:0000256" key="10">
    <source>
        <dbReference type="HAMAP-Rule" id="MF_01151"/>
    </source>
</evidence>
<dbReference type="Pfam" id="PF01025">
    <property type="entry name" value="GrpE"/>
    <property type="match status" value="1"/>
</dbReference>
<evidence type="ECO:0000256" key="9">
    <source>
        <dbReference type="ARBA" id="ARBA00076414"/>
    </source>
</evidence>
<evidence type="ECO:0000256" key="2">
    <source>
        <dbReference type="ARBA" id="ARBA00009054"/>
    </source>
</evidence>
<dbReference type="HAMAP" id="MF_01151">
    <property type="entry name" value="GrpE"/>
    <property type="match status" value="1"/>
</dbReference>
<evidence type="ECO:0000256" key="5">
    <source>
        <dbReference type="ARBA" id="ARBA00023016"/>
    </source>
</evidence>
<dbReference type="InterPro" id="IPR000740">
    <property type="entry name" value="GrpE"/>
</dbReference>
<gene>
    <name evidence="10 13" type="primary">grpE</name>
    <name evidence="13" type="ORF">HZT40_06610</name>
</gene>
<dbReference type="PANTHER" id="PTHR21237:SF23">
    <property type="entry name" value="GRPE PROTEIN HOMOLOG, MITOCHONDRIAL"/>
    <property type="match status" value="1"/>
</dbReference>
<comment type="subcellular location">
    <subcellularLocation>
        <location evidence="1 10">Cytoplasm</location>
    </subcellularLocation>
</comment>
<dbReference type="GO" id="GO:0000774">
    <property type="term" value="F:adenyl-nucleotide exchange factor activity"/>
    <property type="evidence" value="ECO:0007669"/>
    <property type="project" value="InterPro"/>
</dbReference>
<dbReference type="GO" id="GO:0042803">
    <property type="term" value="F:protein homodimerization activity"/>
    <property type="evidence" value="ECO:0007669"/>
    <property type="project" value="InterPro"/>
</dbReference>
<keyword evidence="5 10" id="KW-0346">Stress response</keyword>
<evidence type="ECO:0000313" key="13">
    <source>
        <dbReference type="EMBL" id="QLQ31325.1"/>
    </source>
</evidence>
<dbReference type="CDD" id="cd00446">
    <property type="entry name" value="GrpE"/>
    <property type="match status" value="1"/>
</dbReference>